<keyword evidence="1" id="KW-0812">Transmembrane</keyword>
<reference evidence="2" key="1">
    <citation type="journal article" date="2015" name="Nature">
        <title>Complex archaea that bridge the gap between prokaryotes and eukaryotes.</title>
        <authorList>
            <person name="Spang A."/>
            <person name="Saw J.H."/>
            <person name="Jorgensen S.L."/>
            <person name="Zaremba-Niedzwiedzka K."/>
            <person name="Martijn J."/>
            <person name="Lind A.E."/>
            <person name="van Eijk R."/>
            <person name="Schleper C."/>
            <person name="Guy L."/>
            <person name="Ettema T.J."/>
        </authorList>
    </citation>
    <scope>NUCLEOTIDE SEQUENCE</scope>
</reference>
<dbReference type="EMBL" id="LAZR01000583">
    <property type="protein sequence ID" value="KKN63656.1"/>
    <property type="molecule type" value="Genomic_DNA"/>
</dbReference>
<name>A0A0F9UR79_9ZZZZ</name>
<keyword evidence="1" id="KW-1133">Transmembrane helix</keyword>
<organism evidence="2">
    <name type="scientific">marine sediment metagenome</name>
    <dbReference type="NCBI Taxonomy" id="412755"/>
    <lineage>
        <taxon>unclassified sequences</taxon>
        <taxon>metagenomes</taxon>
        <taxon>ecological metagenomes</taxon>
    </lineage>
</organism>
<protein>
    <submittedName>
        <fullName evidence="2">Uncharacterized protein</fullName>
    </submittedName>
</protein>
<gene>
    <name evidence="2" type="ORF">LCGC14_0499600</name>
</gene>
<dbReference type="AlphaFoldDB" id="A0A0F9UR79"/>
<evidence type="ECO:0000313" key="2">
    <source>
        <dbReference type="EMBL" id="KKN63656.1"/>
    </source>
</evidence>
<feature type="transmembrane region" description="Helical" evidence="1">
    <location>
        <begin position="6"/>
        <end position="27"/>
    </location>
</feature>
<accession>A0A0F9UR79</accession>
<proteinExistence type="predicted"/>
<evidence type="ECO:0000256" key="1">
    <source>
        <dbReference type="SAM" id="Phobius"/>
    </source>
</evidence>
<comment type="caution">
    <text evidence="2">The sequence shown here is derived from an EMBL/GenBank/DDBJ whole genome shotgun (WGS) entry which is preliminary data.</text>
</comment>
<sequence>MDFVIYLILFLLFYILVNYIQSIIGYYPKLAREYKTDLIISDSSLLKSSSMYFTNVADISREKNSEYRTWLNIKSFQQGIFISQKRMLILLFPRSFLIPWEQISLIKEKTNFLKNQYLYKVECKKEPVYIITKFDLLKSVSNKNLRE</sequence>
<keyword evidence="1" id="KW-0472">Membrane</keyword>